<accession>A0A9X2NCT2</accession>
<feature type="compositionally biased region" description="Low complexity" evidence="1">
    <location>
        <begin position="383"/>
        <end position="402"/>
    </location>
</feature>
<dbReference type="EMBL" id="JAMXQV010000002">
    <property type="protein sequence ID" value="MCR6482145.1"/>
    <property type="molecule type" value="Genomic_DNA"/>
</dbReference>
<feature type="compositionally biased region" description="Low complexity" evidence="1">
    <location>
        <begin position="262"/>
        <end position="289"/>
    </location>
</feature>
<feature type="region of interest" description="Disordered" evidence="1">
    <location>
        <begin position="186"/>
        <end position="448"/>
    </location>
</feature>
<evidence type="ECO:0008006" key="4">
    <source>
        <dbReference type="Google" id="ProtNLM"/>
    </source>
</evidence>
<dbReference type="RefSeq" id="WP_257918781.1">
    <property type="nucleotide sequence ID" value="NZ_JAMXQV010000002.1"/>
</dbReference>
<dbReference type="Proteomes" id="UP001144096">
    <property type="component" value="Unassembled WGS sequence"/>
</dbReference>
<proteinExistence type="predicted"/>
<evidence type="ECO:0000313" key="2">
    <source>
        <dbReference type="EMBL" id="MCR6482145.1"/>
    </source>
</evidence>
<gene>
    <name evidence="2" type="ORF">M8542_04930</name>
</gene>
<name>A0A9X2NCT2_9PSEU</name>
<organism evidence="2 3">
    <name type="scientific">Amycolatopsis iheyensis</name>
    <dbReference type="NCBI Taxonomy" id="2945988"/>
    <lineage>
        <taxon>Bacteria</taxon>
        <taxon>Bacillati</taxon>
        <taxon>Actinomycetota</taxon>
        <taxon>Actinomycetes</taxon>
        <taxon>Pseudonocardiales</taxon>
        <taxon>Pseudonocardiaceae</taxon>
        <taxon>Amycolatopsis</taxon>
    </lineage>
</organism>
<sequence length="448" mass="46304">MDGKQIYDNFKQGDTRGLRDLSSDVNALSSTYRERGETIKALQARMVESWSGDAADAANAGAGPMERAFYDNAAPMDGTTQSVDTQAEVFDHSGGAVVEIPPKPDKPSPWSIGLKSAIPIAGPFMAKNDMDNYEEGMAKYNQANETNVRVMDQYNTVTEGNMSGLPTDYGLLQSDGSTISVEYEGGGPPPIKPPPVIHELKPNPHESVDDHTSTTSVDTNQTHETGRPTDVTGRPTDVTGRPTDVTGRPTDVTGRPTDVTGRPTDITQPTDTTRPTSTTRPTNRPLPSTDRPGKTPIGTDGIDFYPTGTGGGGGQNYSTTFGSDPNSSTGGRGPTSGNAGSRLLDSNGRPIGGSGTGGSGGSGAAGERGLGSGGRSGMGGLGNAAAAEAAAARSASGRSGQMGPMGAGGRRGEGEDDDEHQRPDYLIEADPDAIFGTDQRTSPPVIGE</sequence>
<keyword evidence="3" id="KW-1185">Reference proteome</keyword>
<comment type="caution">
    <text evidence="2">The sequence shown here is derived from an EMBL/GenBank/DDBJ whole genome shotgun (WGS) entry which is preliminary data.</text>
</comment>
<reference evidence="2" key="1">
    <citation type="submission" date="2022-06" db="EMBL/GenBank/DDBJ databases">
        <title>Amycolatopsis iheyaensis sp. nov., a new species of the genus Amycolatopsis isolated from soil in Iheya island, Japan.</title>
        <authorList>
            <person name="Ngamcharungchit C."/>
            <person name="Kanto H."/>
            <person name="Take A."/>
            <person name="Intra B."/>
            <person name="Matsumoto A."/>
            <person name="Panbangred W."/>
            <person name="Inahashi Y."/>
        </authorList>
    </citation>
    <scope>NUCLEOTIDE SEQUENCE</scope>
    <source>
        <strain evidence="2">OK19-0408</strain>
    </source>
</reference>
<evidence type="ECO:0000256" key="1">
    <source>
        <dbReference type="SAM" id="MobiDB-lite"/>
    </source>
</evidence>
<dbReference type="SUPFAM" id="SSF140453">
    <property type="entry name" value="EsxAB dimer-like"/>
    <property type="match status" value="1"/>
</dbReference>
<evidence type="ECO:0000313" key="3">
    <source>
        <dbReference type="Proteomes" id="UP001144096"/>
    </source>
</evidence>
<feature type="compositionally biased region" description="Pro residues" evidence="1">
    <location>
        <begin position="187"/>
        <end position="196"/>
    </location>
</feature>
<dbReference type="AlphaFoldDB" id="A0A9X2NCT2"/>
<feature type="compositionally biased region" description="Polar residues" evidence="1">
    <location>
        <begin position="316"/>
        <end position="339"/>
    </location>
</feature>
<dbReference type="InterPro" id="IPR036689">
    <property type="entry name" value="ESAT-6-like_sf"/>
</dbReference>
<dbReference type="Gene3D" id="1.20.1260.20">
    <property type="entry name" value="PPE superfamily"/>
    <property type="match status" value="1"/>
</dbReference>
<dbReference type="InterPro" id="IPR038332">
    <property type="entry name" value="PPE_sf"/>
</dbReference>
<protein>
    <recommendedName>
        <fullName evidence="4">PPE family protein</fullName>
    </recommendedName>
</protein>
<feature type="compositionally biased region" description="Basic and acidic residues" evidence="1">
    <location>
        <begin position="198"/>
        <end position="212"/>
    </location>
</feature>
<feature type="compositionally biased region" description="Gly residues" evidence="1">
    <location>
        <begin position="350"/>
        <end position="382"/>
    </location>
</feature>